<name>A0ABU3Q2J1_9SPHN</name>
<dbReference type="RefSeq" id="WP_315722992.1">
    <property type="nucleotide sequence ID" value="NZ_JAVUPU010000001.1"/>
</dbReference>
<keyword evidence="2" id="KW-1133">Transmembrane helix</keyword>
<evidence type="ECO:0008006" key="5">
    <source>
        <dbReference type="Google" id="ProtNLM"/>
    </source>
</evidence>
<feature type="region of interest" description="Disordered" evidence="1">
    <location>
        <begin position="1"/>
        <end position="34"/>
    </location>
</feature>
<reference evidence="3 4" key="1">
    <citation type="submission" date="2023-05" db="EMBL/GenBank/DDBJ databases">
        <authorList>
            <person name="Guo Y."/>
        </authorList>
    </citation>
    <scope>NUCLEOTIDE SEQUENCE [LARGE SCALE GENOMIC DNA]</scope>
    <source>
        <strain evidence="3 4">GR2756</strain>
    </source>
</reference>
<feature type="transmembrane region" description="Helical" evidence="2">
    <location>
        <begin position="76"/>
        <end position="94"/>
    </location>
</feature>
<evidence type="ECO:0000256" key="2">
    <source>
        <dbReference type="SAM" id="Phobius"/>
    </source>
</evidence>
<comment type="caution">
    <text evidence="3">The sequence shown here is derived from an EMBL/GenBank/DDBJ whole genome shotgun (WGS) entry which is preliminary data.</text>
</comment>
<evidence type="ECO:0000313" key="3">
    <source>
        <dbReference type="EMBL" id="MDT9597624.1"/>
    </source>
</evidence>
<feature type="compositionally biased region" description="Low complexity" evidence="1">
    <location>
        <begin position="1"/>
        <end position="31"/>
    </location>
</feature>
<evidence type="ECO:0000256" key="1">
    <source>
        <dbReference type="SAM" id="MobiDB-lite"/>
    </source>
</evidence>
<organism evidence="3 4">
    <name type="scientific">Sphingosinicella rhizophila</name>
    <dbReference type="NCBI Taxonomy" id="3050082"/>
    <lineage>
        <taxon>Bacteria</taxon>
        <taxon>Pseudomonadati</taxon>
        <taxon>Pseudomonadota</taxon>
        <taxon>Alphaproteobacteria</taxon>
        <taxon>Sphingomonadales</taxon>
        <taxon>Sphingosinicellaceae</taxon>
        <taxon>Sphingosinicella</taxon>
    </lineage>
</organism>
<protein>
    <recommendedName>
        <fullName evidence="5">DUF883 domain-containing protein</fullName>
    </recommendedName>
</protein>
<proteinExistence type="predicted"/>
<keyword evidence="2" id="KW-0472">Membrane</keyword>
<evidence type="ECO:0000313" key="4">
    <source>
        <dbReference type="Proteomes" id="UP001259572"/>
    </source>
</evidence>
<gene>
    <name evidence="3" type="ORF">RQX22_01500</name>
</gene>
<accession>A0ABU3Q2J1</accession>
<keyword evidence="4" id="KW-1185">Reference proteome</keyword>
<dbReference type="Proteomes" id="UP001259572">
    <property type="component" value="Unassembled WGS sequence"/>
</dbReference>
<keyword evidence="2" id="KW-0812">Transmembrane</keyword>
<dbReference type="EMBL" id="JAVUPU010000001">
    <property type="protein sequence ID" value="MDT9597624.1"/>
    <property type="molecule type" value="Genomic_DNA"/>
</dbReference>
<sequence>MTTTSQDQDGSTQNAGRTAGASSGRGKAAEAYQAARERTSAVYTVARERAGTALDTARDGAARARRRTADQVDANPMIAIGGGLALGALLATLLPRTRREDQLLGKTGRRITDTAREATRAAREAGREQLDALGISKAAARRKLEEFTDHAVAAVESSASAAAKKARKKK</sequence>